<evidence type="ECO:0000313" key="1">
    <source>
        <dbReference type="EMBL" id="BAJ84518.1"/>
    </source>
</evidence>
<name>F1SZS3_TETHA</name>
<accession>F1SZS3</accession>
<sequence>MISEYQTKLLQEKIRLMKQYQAEKEFYRIEGLFIKGIDVKEIVKTFQKEYDPTFTFKGTPQALYKKIKIQLNKKSF</sequence>
<protein>
    <submittedName>
        <fullName evidence="1">Uncharacterized protein</fullName>
    </submittedName>
</protein>
<dbReference type="RefSeq" id="WP_013650709.1">
    <property type="nucleotide sequence ID" value="NC_015257.1"/>
</dbReference>
<dbReference type="EMBL" id="AB588179">
    <property type="protein sequence ID" value="BAJ84518.1"/>
    <property type="molecule type" value="Genomic_DNA"/>
</dbReference>
<keyword evidence="1" id="KW-0614">Plasmid</keyword>
<geneLocation type="plasmid" evidence="1">
    <name>pHDC-I</name>
</geneLocation>
<reference evidence="1" key="1">
    <citation type="journal article" date="2011" name="Int. J. Food Microbiol.">
        <title>Diversity of plasmids encoding histidine decarboxylase gene in Tetragenococcus spp. isolated from Japanese fish sauce.</title>
        <authorList>
            <person name="Satomi M."/>
            <person name="Furushita M."/>
            <person name="Oikawa H."/>
            <person name="Yano Y."/>
        </authorList>
    </citation>
    <scope>NUCLEOTIDE SEQUENCE</scope>
    <source>
        <strain evidence="1">I</strain>
        <plasmid evidence="1">pHDC-I</plasmid>
    </source>
</reference>
<proteinExistence type="predicted"/>
<dbReference type="AlphaFoldDB" id="F1SZS3"/>
<organism evidence="1">
    <name type="scientific">Tetragenococcus halophilus</name>
    <name type="common">Pediococcus halophilus</name>
    <dbReference type="NCBI Taxonomy" id="51669"/>
    <lineage>
        <taxon>Bacteria</taxon>
        <taxon>Bacillati</taxon>
        <taxon>Bacillota</taxon>
        <taxon>Bacilli</taxon>
        <taxon>Lactobacillales</taxon>
        <taxon>Enterococcaceae</taxon>
        <taxon>Tetragenococcus</taxon>
    </lineage>
</organism>